<feature type="transmembrane region" description="Helical" evidence="12">
    <location>
        <begin position="1135"/>
        <end position="1157"/>
    </location>
</feature>
<reference evidence="14" key="2">
    <citation type="submission" date="2011-02" db="EMBL/GenBank/DDBJ databases">
        <authorList>
            <person name="MacLean D."/>
        </authorList>
    </citation>
    <scope>NUCLEOTIDE SEQUENCE</scope>
</reference>
<feature type="transmembrane region" description="Helical" evidence="12">
    <location>
        <begin position="756"/>
        <end position="773"/>
    </location>
</feature>
<evidence type="ECO:0000256" key="8">
    <source>
        <dbReference type="ARBA" id="ARBA00022824"/>
    </source>
</evidence>
<comment type="pathway">
    <text evidence="2 12">Glycolipid biosynthesis; glycosylphosphatidylinositol-anchor biosynthesis.</text>
</comment>
<keyword evidence="11" id="KW-0325">Glycoprotein</keyword>
<dbReference type="InterPro" id="IPR037671">
    <property type="entry name" value="PIGN_N"/>
</dbReference>
<comment type="subcellular location">
    <subcellularLocation>
        <location evidence="1 12">Endoplasmic reticulum membrane</location>
        <topology evidence="1 12">Multi-pass membrane protein</topology>
    </subcellularLocation>
</comment>
<evidence type="ECO:0000256" key="6">
    <source>
        <dbReference type="ARBA" id="ARBA00022679"/>
    </source>
</evidence>
<keyword evidence="6 12" id="KW-0808">Transferase</keyword>
<evidence type="ECO:0000259" key="13">
    <source>
        <dbReference type="Pfam" id="PF04987"/>
    </source>
</evidence>
<dbReference type="InterPro" id="IPR007070">
    <property type="entry name" value="GPI_EtnP_transferase_1"/>
</dbReference>
<organism evidence="14">
    <name type="scientific">Albugo laibachii Nc14</name>
    <dbReference type="NCBI Taxonomy" id="890382"/>
    <lineage>
        <taxon>Eukaryota</taxon>
        <taxon>Sar</taxon>
        <taxon>Stramenopiles</taxon>
        <taxon>Oomycota</taxon>
        <taxon>Peronosporomycetes</taxon>
        <taxon>Albuginales</taxon>
        <taxon>Albuginaceae</taxon>
        <taxon>Albugo</taxon>
    </lineage>
</organism>
<dbReference type="Pfam" id="PF01663">
    <property type="entry name" value="Phosphodiest"/>
    <property type="match status" value="1"/>
</dbReference>
<dbReference type="UniPathway" id="UPA00196"/>
<dbReference type="GO" id="GO:0051377">
    <property type="term" value="F:mannose-ethanolamine phosphotransferase activity"/>
    <property type="evidence" value="ECO:0007669"/>
    <property type="project" value="UniProtKB-UniRule"/>
</dbReference>
<evidence type="ECO:0000256" key="12">
    <source>
        <dbReference type="RuleBase" id="RU367138"/>
    </source>
</evidence>
<evidence type="ECO:0000256" key="9">
    <source>
        <dbReference type="ARBA" id="ARBA00022989"/>
    </source>
</evidence>
<feature type="transmembrane region" description="Helical" evidence="12">
    <location>
        <begin position="215"/>
        <end position="235"/>
    </location>
</feature>
<gene>
    <name evidence="14" type="primary">AlNc14C29G2771</name>
    <name evidence="14" type="ORF">ALNC14_032000</name>
</gene>
<dbReference type="GO" id="GO:0005789">
    <property type="term" value="C:endoplasmic reticulum membrane"/>
    <property type="evidence" value="ECO:0007669"/>
    <property type="project" value="UniProtKB-SubCell"/>
</dbReference>
<feature type="transmembrane region" description="Helical" evidence="12">
    <location>
        <begin position="1101"/>
        <end position="1123"/>
    </location>
</feature>
<dbReference type="InterPro" id="IPR017850">
    <property type="entry name" value="Alkaline_phosphatase_core_sf"/>
</dbReference>
<feature type="transmembrane region" description="Helical" evidence="12">
    <location>
        <begin position="794"/>
        <end position="810"/>
    </location>
</feature>
<comment type="function">
    <text evidence="12">Ethanolamine phosphate transferase involved in glycosylphosphatidylinositol-anchor biosynthesis. Transfers ethanolamine phosphate to the first alpha-1,4-linked mannose of the glycosylphosphatidylinositol precursor of GPI-anchor.</text>
</comment>
<dbReference type="PANTHER" id="PTHR12250:SF0">
    <property type="entry name" value="GPI ETHANOLAMINE PHOSPHATE TRANSFERASE 1"/>
    <property type="match status" value="1"/>
</dbReference>
<keyword evidence="5 12" id="KW-0337">GPI-anchor biosynthesis</keyword>
<dbReference type="FunFam" id="3.40.720.10:FF:000015">
    <property type="entry name" value="GPI ethanolamine phosphate transferase 1"/>
    <property type="match status" value="1"/>
</dbReference>
<dbReference type="AlphaFoldDB" id="F0W7F6"/>
<evidence type="ECO:0000256" key="5">
    <source>
        <dbReference type="ARBA" id="ARBA00022502"/>
    </source>
</evidence>
<evidence type="ECO:0000256" key="1">
    <source>
        <dbReference type="ARBA" id="ARBA00004477"/>
    </source>
</evidence>
<protein>
    <recommendedName>
        <fullName evidence="4 12">GPI ethanolamine phosphate transferase 1</fullName>
        <ecNumber evidence="12">2.-.-.-</ecNumber>
    </recommendedName>
</protein>
<keyword evidence="9 12" id="KW-1133">Transmembrane helix</keyword>
<feature type="transmembrane region" description="Helical" evidence="12">
    <location>
        <begin position="896"/>
        <end position="913"/>
    </location>
</feature>
<dbReference type="Pfam" id="PF04987">
    <property type="entry name" value="PigN"/>
    <property type="match status" value="1"/>
</dbReference>
<feature type="transmembrane region" description="Helical" evidence="12">
    <location>
        <begin position="1051"/>
        <end position="1076"/>
    </location>
</feature>
<dbReference type="InterPro" id="IPR017852">
    <property type="entry name" value="GPI_EtnP_transferase_1_C"/>
</dbReference>
<sequence>MACEIGGTQHVRFCRIIHSSQLIWAAWDSEGAFCTDSYHTFAAQIEHLVITKSLSTNMNTQKLVSHMLLTGDLILSSSRLTNSLEVLAAFYGFYLLKSYVVILYSHYTRHNYKTVSIRSQLSLERYMKDNSSAFSEYVIITSIGRCCISRLVKQKLYQSELKLSLRTCVRVRSQNPLLLAIVIQLHADISIFRFQSSRRTRIKSAPVTADGVRSLLILGVIFHAIYVLSIFDIYFKSPVVHDIPVVHYTDKILSSNGIQAPAKRIVIFVADGCRADKVFQHNVQDGKNGTRIPFLRDIIQFNGSWGISHTRVPTESRPGHVALFAGMYEDVSAVTKGWQDNPVEFDSIFNHSRQSWLLGSPDIVPMFTRHIPWTHSFTYGSGAEDFAANNASALDEWVYTNLNEIFSNASSDKNLMDKLHSSQVIFFCHYLGIDTNGHAHRPQSRDYLENIAIVDQLVQKTVHLMDEFYGHDDQTAYVFTADHGMSNKGAHGDGDPANTRTPLIVWGAGIAKPSHVENGDRTEFVMDVPSQSKDQIQAQLNAQKREEKDASTNWDLKGYARKDVMQADIAALASSLLGIPYPRNSIGVLPFSYLSRGRYRAKAVLSNAEQMYLHVLKKQHEKESHTLFVFKPHRHFKSVFPKSLEQVRQLWGENEYDKVEEISQDLIAVCLDALVYLQRYDWMFLLATIVLGYLGWMTILMLAFLIARDANVAMSFGVLQIMQDIASKSDGKKMDTALLFALILTSFYLALEHSPFTYYLYVSFPMLFWRYVWKLVSLHWNVIKLHCGYMTRSSILMLGAIFACLEMIVVGYHHRAVFGVVFALLAIRPPYYQSESDKAYTFWSRIWRVSCALIMIFPFLPSEYGDSLVLVHLGGVLLIVFLQLAKRFYEFESINILWILASLFTLQWTMMYLQGKSKPNPALTILNWMISFGPIATAFFKACHEKTASLTNQWFQIAGAFAPAYILLSISYEVIFYIALCLLCIAWIEMEEKSMRSHRHGEPISRTMECRRAFIFLLLVKIAFFGTGNVASMSSFEISSTYRFVTIFAPFLMGALLIFKILIPFVVVICALYVIVATKKAARYNSSVSSSLKTSGSISSAWNYFILVVLFSDVLALHFLFLVRNEGSWKEIGNSISHFGIVNAQIVFFPLLFFVALF</sequence>
<dbReference type="SUPFAM" id="SSF53649">
    <property type="entry name" value="Alkaline phosphatase-like"/>
    <property type="match status" value="1"/>
</dbReference>
<feature type="transmembrane region" description="Helical" evidence="12">
    <location>
        <begin position="682"/>
        <end position="707"/>
    </location>
</feature>
<name>F0W7F6_9STRA</name>
<evidence type="ECO:0000256" key="7">
    <source>
        <dbReference type="ARBA" id="ARBA00022692"/>
    </source>
</evidence>
<dbReference type="EC" id="2.-.-.-" evidence="12"/>
<feature type="transmembrane region" description="Helical" evidence="12">
    <location>
        <begin position="734"/>
        <end position="750"/>
    </location>
</feature>
<feature type="transmembrane region" description="Helical" evidence="12">
    <location>
        <begin position="1013"/>
        <end position="1031"/>
    </location>
</feature>
<keyword evidence="7 12" id="KW-0812">Transmembrane</keyword>
<keyword evidence="10 12" id="KW-0472">Membrane</keyword>
<evidence type="ECO:0000256" key="3">
    <source>
        <dbReference type="ARBA" id="ARBA00008400"/>
    </source>
</evidence>
<dbReference type="GO" id="GO:0006506">
    <property type="term" value="P:GPI anchor biosynthetic process"/>
    <property type="evidence" value="ECO:0007669"/>
    <property type="project" value="UniProtKB-UniPathway"/>
</dbReference>
<keyword evidence="8 12" id="KW-0256">Endoplasmic reticulum</keyword>
<accession>F0W7F6</accession>
<reference evidence="14" key="1">
    <citation type="journal article" date="2011" name="PLoS Biol.">
        <title>Gene gain and loss during evolution of obligate parasitism in the white rust pathogen of Arabidopsis thaliana.</title>
        <authorList>
            <person name="Kemen E."/>
            <person name="Gardiner A."/>
            <person name="Schultz-Larsen T."/>
            <person name="Kemen A.C."/>
            <person name="Balmuth A.L."/>
            <person name="Robert-Seilaniantz A."/>
            <person name="Bailey K."/>
            <person name="Holub E."/>
            <person name="Studholme D.J."/>
            <person name="Maclean D."/>
            <person name="Jones J.D."/>
        </authorList>
    </citation>
    <scope>NUCLEOTIDE SEQUENCE</scope>
</reference>
<feature type="transmembrane region" description="Helical" evidence="12">
    <location>
        <begin position="867"/>
        <end position="884"/>
    </location>
</feature>
<feature type="transmembrane region" description="Helical" evidence="12">
    <location>
        <begin position="974"/>
        <end position="992"/>
    </location>
</feature>
<proteinExistence type="inferred from homology"/>
<comment type="similarity">
    <text evidence="3 12">Belongs to the PIGG/PIGN/PIGO family. PIGN subfamily.</text>
</comment>
<evidence type="ECO:0000256" key="2">
    <source>
        <dbReference type="ARBA" id="ARBA00004687"/>
    </source>
</evidence>
<dbReference type="Gene3D" id="3.40.720.10">
    <property type="entry name" value="Alkaline Phosphatase, subunit A"/>
    <property type="match status" value="1"/>
</dbReference>
<dbReference type="HOGENOM" id="CLU_007676_0_0_1"/>
<feature type="domain" description="GPI ethanolamine phosphate transferase 1 C-terminal" evidence="13">
    <location>
        <begin position="673"/>
        <end position="1128"/>
    </location>
</feature>
<evidence type="ECO:0000313" key="14">
    <source>
        <dbReference type="EMBL" id="CCA17057.1"/>
    </source>
</evidence>
<dbReference type="InterPro" id="IPR002591">
    <property type="entry name" value="Phosphodiest/P_Trfase"/>
</dbReference>
<dbReference type="EMBL" id="FR824074">
    <property type="protein sequence ID" value="CCA17057.1"/>
    <property type="molecule type" value="Genomic_DNA"/>
</dbReference>
<evidence type="ECO:0000256" key="4">
    <source>
        <dbReference type="ARBA" id="ARBA00020831"/>
    </source>
</evidence>
<dbReference type="CDD" id="cd16020">
    <property type="entry name" value="GPI_EPT_1"/>
    <property type="match status" value="1"/>
</dbReference>
<evidence type="ECO:0000256" key="10">
    <source>
        <dbReference type="ARBA" id="ARBA00023136"/>
    </source>
</evidence>
<evidence type="ECO:0000256" key="11">
    <source>
        <dbReference type="ARBA" id="ARBA00023180"/>
    </source>
</evidence>
<dbReference type="PANTHER" id="PTHR12250">
    <property type="entry name" value="PHOSPHATIDYLINOSITOL GLYCAN, CLASS N"/>
    <property type="match status" value="1"/>
</dbReference>